<dbReference type="AlphaFoldDB" id="A3V8Y5"/>
<dbReference type="OrthoDB" id="7888835at2"/>
<keyword evidence="2" id="KW-1185">Reference proteome</keyword>
<dbReference type="EMBL" id="AAMS01000010">
    <property type="protein sequence ID" value="EAQ05348.1"/>
    <property type="molecule type" value="Genomic_DNA"/>
</dbReference>
<comment type="caution">
    <text evidence="1">The sequence shown here is derived from an EMBL/GenBank/DDBJ whole genome shotgun (WGS) entry which is preliminary data.</text>
</comment>
<dbReference type="InterPro" id="IPR001343">
    <property type="entry name" value="Hemolysn_Ca-bd"/>
</dbReference>
<dbReference type="STRING" id="314232.SKA53_00190"/>
<dbReference type="InterPro" id="IPR011049">
    <property type="entry name" value="Serralysin-like_metalloprot_C"/>
</dbReference>
<dbReference type="Proteomes" id="UP000004507">
    <property type="component" value="Unassembled WGS sequence"/>
</dbReference>
<proteinExistence type="predicted"/>
<dbReference type="GO" id="GO:0005509">
    <property type="term" value="F:calcium ion binding"/>
    <property type="evidence" value="ECO:0007669"/>
    <property type="project" value="InterPro"/>
</dbReference>
<name>A3V8Y5_9RHOB</name>
<dbReference type="Gene3D" id="2.150.10.10">
    <property type="entry name" value="Serralysin-like metalloprotease, C-terminal"/>
    <property type="match status" value="1"/>
</dbReference>
<organism evidence="1 2">
    <name type="scientific">Yoonia vestfoldensis SKA53</name>
    <dbReference type="NCBI Taxonomy" id="314232"/>
    <lineage>
        <taxon>Bacteria</taxon>
        <taxon>Pseudomonadati</taxon>
        <taxon>Pseudomonadota</taxon>
        <taxon>Alphaproteobacteria</taxon>
        <taxon>Rhodobacterales</taxon>
        <taxon>Paracoccaceae</taxon>
        <taxon>Yoonia</taxon>
    </lineage>
</organism>
<accession>A3V8Y5</accession>
<dbReference type="RefSeq" id="WP_007203999.1">
    <property type="nucleotide sequence ID" value="NZ_CH672414.1"/>
</dbReference>
<protein>
    <submittedName>
        <fullName evidence="1">Uncharacterized protein</fullName>
    </submittedName>
</protein>
<dbReference type="HOGENOM" id="CLU_340913_0_0_5"/>
<evidence type="ECO:0000313" key="2">
    <source>
        <dbReference type="Proteomes" id="UP000004507"/>
    </source>
</evidence>
<dbReference type="SUPFAM" id="SSF51120">
    <property type="entry name" value="beta-Roll"/>
    <property type="match status" value="1"/>
</dbReference>
<reference evidence="1 2" key="1">
    <citation type="submission" date="2006-01" db="EMBL/GenBank/DDBJ databases">
        <authorList>
            <person name="Hagstrom A."/>
            <person name="Ferriera S."/>
            <person name="Johnson J."/>
            <person name="Kravitz S."/>
            <person name="Halpern A."/>
            <person name="Remington K."/>
            <person name="Beeson K."/>
            <person name="Tran B."/>
            <person name="Rogers Y.-H."/>
            <person name="Friedman R."/>
            <person name="Venter J.C."/>
        </authorList>
    </citation>
    <scope>NUCLEOTIDE SEQUENCE [LARGE SCALE GENOMIC DNA]</scope>
    <source>
        <strain evidence="1 2">SKA53</strain>
    </source>
</reference>
<sequence>MNKIVSTDFITDDVQRLVPVDATATTPKNAAVAKLMKAWEAKTTQRTAKGAGLTLMALSLAACNDDNTTAAAPTTPTTPTTPVTPAGQTFTLTPLVDIASDTTALTGSAASTFRFTGADEVVNGMTATMAATDTLLDGSTTDNDVLNVTLTGATTITTMNIETINLSYVVAAADFTGANTGTTTYNVSGAVAGVLSTPASAATIALNDYDRVLTVEGLTLTGTTAAGSAESMSIALSGASYGTTAATQTGVTIDGTDGEQLETLNIASNGSSANSFALAFQSTETVGTYTITGAQDLTMRVADAKVSGTTINATGNTGTVAISLDTGSGITVSAANWTGVDNIVLRDSDTTAGAATLNSTASGQNVVVANSVSTLTVAATGATYTAPAAAASLELNGTSTTSGVTVTTYAVQNATALNLSSLGLASSTSTTAANTISNLDGDFTRINITGDTSLAITDLDIEATETATTATTARAVVLDASAMTGNAFVNITASADSKVSYSITGTAGADTIVMNQSGGTVISGAGNDTVTSGNGADTVSLGAGTDTYNVSFGVDTLTLGAGNDTVDIDAATASAVAQVSTVVNSTATYTHVGTVSDTISVTINGTVYSTTIGAAGGTADIAAASSLSQFITEHATDILTAHGISVTNVVASTATDDIIATGKADGTAFTISARTVDASNSNAQADLTITATTEGSAAKDVATTITDFVAGDIINTVGLTALGTGGYVEGLANVSNVTEHGVIVITDASYASVAAAEDALQTKTAATTGDVTTTTAGIVVFLNSTTGTAQAFLDNDIDSDGTLADSTVVFTFSNITNLTDLASIMSADSFVI</sequence>
<gene>
    <name evidence="1" type="ORF">SKA53_00190</name>
</gene>
<evidence type="ECO:0000313" key="1">
    <source>
        <dbReference type="EMBL" id="EAQ05348.1"/>
    </source>
</evidence>
<dbReference type="Pfam" id="PF00353">
    <property type="entry name" value="HemolysinCabind"/>
    <property type="match status" value="1"/>
</dbReference>